<dbReference type="AlphaFoldDB" id="A0A557QT01"/>
<gene>
    <name evidence="1" type="ORF">FHP91_11340</name>
</gene>
<proteinExistence type="predicted"/>
<dbReference type="RefSeq" id="WP_144309715.1">
    <property type="nucleotide sequence ID" value="NZ_VMNK01000009.1"/>
</dbReference>
<dbReference type="EMBL" id="VMNK01000009">
    <property type="protein sequence ID" value="TVO56032.1"/>
    <property type="molecule type" value="Genomic_DNA"/>
</dbReference>
<dbReference type="PROSITE" id="PS51257">
    <property type="entry name" value="PROKAR_LIPOPROTEIN"/>
    <property type="match status" value="1"/>
</dbReference>
<accession>A0A557QT01</accession>
<dbReference type="Proteomes" id="UP000319502">
    <property type="component" value="Unassembled WGS sequence"/>
</dbReference>
<keyword evidence="2" id="KW-1185">Reference proteome</keyword>
<sequence length="140" mass="15735">MKLDRRLLLLPLMLVGLAGCENSATAYKVEGSDHALMLMREQRYFWADEVEQAIVVARLPKCQRRVSIWPGSGDGPVMNVYEAGYQLWALQQGRRWYLASTEKCRVQDWADAPATPPGALVGSFRMRDGDMVFEPASGDK</sequence>
<protein>
    <recommendedName>
        <fullName evidence="3">Lipoprotein</fullName>
    </recommendedName>
</protein>
<organism evidence="1 2">
    <name type="scientific">Denitromonas halophila</name>
    <dbReference type="NCBI Taxonomy" id="1629404"/>
    <lineage>
        <taxon>Bacteria</taxon>
        <taxon>Pseudomonadati</taxon>
        <taxon>Pseudomonadota</taxon>
        <taxon>Betaproteobacteria</taxon>
        <taxon>Rhodocyclales</taxon>
        <taxon>Zoogloeaceae</taxon>
        <taxon>Denitromonas</taxon>
    </lineage>
</organism>
<dbReference type="OrthoDB" id="5297723at2"/>
<name>A0A557QT01_9RHOO</name>
<evidence type="ECO:0000313" key="2">
    <source>
        <dbReference type="Proteomes" id="UP000319502"/>
    </source>
</evidence>
<evidence type="ECO:0000313" key="1">
    <source>
        <dbReference type="EMBL" id="TVO56032.1"/>
    </source>
</evidence>
<reference evidence="1 2" key="1">
    <citation type="submission" date="2019-07" db="EMBL/GenBank/DDBJ databases">
        <title>The pathways for chlorine oxyanion respiration interact through the shared metabolite chlorate.</title>
        <authorList>
            <person name="Barnum T.P."/>
            <person name="Cheng Y."/>
            <person name="Hill K.A."/>
            <person name="Lucas L.N."/>
            <person name="Carlson H.K."/>
            <person name="Coates J.D."/>
        </authorList>
    </citation>
    <scope>NUCLEOTIDE SEQUENCE [LARGE SCALE GENOMIC DNA]</scope>
    <source>
        <strain evidence="1 2">SFB-3</strain>
    </source>
</reference>
<evidence type="ECO:0008006" key="3">
    <source>
        <dbReference type="Google" id="ProtNLM"/>
    </source>
</evidence>
<comment type="caution">
    <text evidence="1">The sequence shown here is derived from an EMBL/GenBank/DDBJ whole genome shotgun (WGS) entry which is preliminary data.</text>
</comment>